<reference evidence="2 3" key="1">
    <citation type="submission" date="2019-02" db="EMBL/GenBank/DDBJ databases">
        <title>Paracoccus subflavus sp. nov., isolated from marine sediment of the Pacific Ocean.</title>
        <authorList>
            <person name="Zhang G."/>
        </authorList>
    </citation>
    <scope>NUCLEOTIDE SEQUENCE [LARGE SCALE GENOMIC DNA]</scope>
    <source>
        <strain evidence="2 3">GY0581</strain>
    </source>
</reference>
<dbReference type="PROSITE" id="PS50995">
    <property type="entry name" value="HTH_MARR_2"/>
    <property type="match status" value="1"/>
</dbReference>
<dbReference type="Gene3D" id="1.10.10.10">
    <property type="entry name" value="Winged helix-like DNA-binding domain superfamily/Winged helix DNA-binding domain"/>
    <property type="match status" value="1"/>
</dbReference>
<dbReference type="Proteomes" id="UP000293520">
    <property type="component" value="Unassembled WGS sequence"/>
</dbReference>
<accession>A0A4Q9G3T6</accession>
<protein>
    <submittedName>
        <fullName evidence="2">MarR family transcriptional regulator</fullName>
    </submittedName>
</protein>
<sequence>MLKQSLTYQLASIAEDGIGNAGRIFESRFGWTVYEIRVLRLVRDNPSITFTQLAKLTRFERTAASRMLSRLIKADLVKRTNSPVDARQFTLTITATGQELCDQADPISLSLEALMLEPLSEDEQKALRAMLTRVLTWVRGDYALKVVERFPEARSGKANGKNTRRKT</sequence>
<gene>
    <name evidence="2" type="ORF">EYE42_13150</name>
</gene>
<dbReference type="OrthoDB" id="7842410at2"/>
<dbReference type="PANTHER" id="PTHR33164">
    <property type="entry name" value="TRANSCRIPTIONAL REGULATOR, MARR FAMILY"/>
    <property type="match status" value="1"/>
</dbReference>
<dbReference type="GO" id="GO:0006950">
    <property type="term" value="P:response to stress"/>
    <property type="evidence" value="ECO:0007669"/>
    <property type="project" value="TreeGrafter"/>
</dbReference>
<dbReference type="Pfam" id="PF01047">
    <property type="entry name" value="MarR"/>
    <property type="match status" value="1"/>
</dbReference>
<feature type="domain" description="HTH marR-type" evidence="1">
    <location>
        <begin position="3"/>
        <end position="136"/>
    </location>
</feature>
<dbReference type="SUPFAM" id="SSF46785">
    <property type="entry name" value="Winged helix' DNA-binding domain"/>
    <property type="match status" value="1"/>
</dbReference>
<keyword evidence="3" id="KW-1185">Reference proteome</keyword>
<dbReference type="InterPro" id="IPR039422">
    <property type="entry name" value="MarR/SlyA-like"/>
</dbReference>
<dbReference type="InterPro" id="IPR036388">
    <property type="entry name" value="WH-like_DNA-bd_sf"/>
</dbReference>
<evidence type="ECO:0000313" key="3">
    <source>
        <dbReference type="Proteomes" id="UP000293520"/>
    </source>
</evidence>
<dbReference type="RefSeq" id="WP_130991778.1">
    <property type="nucleotide sequence ID" value="NZ_SISK01000010.1"/>
</dbReference>
<dbReference type="EMBL" id="SISK01000010">
    <property type="protein sequence ID" value="TBN38368.1"/>
    <property type="molecule type" value="Genomic_DNA"/>
</dbReference>
<dbReference type="PANTHER" id="PTHR33164:SF43">
    <property type="entry name" value="HTH-TYPE TRANSCRIPTIONAL REPRESSOR YETL"/>
    <property type="match status" value="1"/>
</dbReference>
<dbReference type="InterPro" id="IPR000835">
    <property type="entry name" value="HTH_MarR-typ"/>
</dbReference>
<proteinExistence type="predicted"/>
<organism evidence="2 3">
    <name type="scientific">Paracoccus subflavus</name>
    <dbReference type="NCBI Taxonomy" id="2528244"/>
    <lineage>
        <taxon>Bacteria</taxon>
        <taxon>Pseudomonadati</taxon>
        <taxon>Pseudomonadota</taxon>
        <taxon>Alphaproteobacteria</taxon>
        <taxon>Rhodobacterales</taxon>
        <taxon>Paracoccaceae</taxon>
        <taxon>Paracoccus</taxon>
    </lineage>
</organism>
<evidence type="ECO:0000259" key="1">
    <source>
        <dbReference type="PROSITE" id="PS50995"/>
    </source>
</evidence>
<dbReference type="PRINTS" id="PR00598">
    <property type="entry name" value="HTHMARR"/>
</dbReference>
<dbReference type="GO" id="GO:0003700">
    <property type="term" value="F:DNA-binding transcription factor activity"/>
    <property type="evidence" value="ECO:0007669"/>
    <property type="project" value="InterPro"/>
</dbReference>
<dbReference type="AlphaFoldDB" id="A0A4Q9G3T6"/>
<comment type="caution">
    <text evidence="2">The sequence shown here is derived from an EMBL/GenBank/DDBJ whole genome shotgun (WGS) entry which is preliminary data.</text>
</comment>
<name>A0A4Q9G3T6_9RHOB</name>
<evidence type="ECO:0000313" key="2">
    <source>
        <dbReference type="EMBL" id="TBN38368.1"/>
    </source>
</evidence>
<dbReference type="SMART" id="SM00347">
    <property type="entry name" value="HTH_MARR"/>
    <property type="match status" value="1"/>
</dbReference>
<dbReference type="InterPro" id="IPR036390">
    <property type="entry name" value="WH_DNA-bd_sf"/>
</dbReference>